<gene>
    <name evidence="1" type="ORF">J2Z66_005043</name>
</gene>
<name>A0ABS4J0Q6_9BACL</name>
<dbReference type="EMBL" id="JAGGLB010000018">
    <property type="protein sequence ID" value="MBP1993422.1"/>
    <property type="molecule type" value="Genomic_DNA"/>
</dbReference>
<reference evidence="1 2" key="1">
    <citation type="submission" date="2021-03" db="EMBL/GenBank/DDBJ databases">
        <title>Genomic Encyclopedia of Type Strains, Phase IV (KMG-IV): sequencing the most valuable type-strain genomes for metagenomic binning, comparative biology and taxonomic classification.</title>
        <authorList>
            <person name="Goeker M."/>
        </authorList>
    </citation>
    <scope>NUCLEOTIDE SEQUENCE [LARGE SCALE GENOMIC DNA]</scope>
    <source>
        <strain evidence="1 2">DSM 26048</strain>
    </source>
</reference>
<feature type="non-terminal residue" evidence="1">
    <location>
        <position position="1"/>
    </location>
</feature>
<dbReference type="Proteomes" id="UP001519287">
    <property type="component" value="Unassembled WGS sequence"/>
</dbReference>
<dbReference type="RefSeq" id="WP_209975248.1">
    <property type="nucleotide sequence ID" value="NZ_JAGGLB010000018.1"/>
</dbReference>
<evidence type="ECO:0000313" key="2">
    <source>
        <dbReference type="Proteomes" id="UP001519287"/>
    </source>
</evidence>
<proteinExistence type="predicted"/>
<evidence type="ECO:0000313" key="1">
    <source>
        <dbReference type="EMBL" id="MBP1993422.1"/>
    </source>
</evidence>
<comment type="caution">
    <text evidence="1">The sequence shown here is derived from an EMBL/GenBank/DDBJ whole genome shotgun (WGS) entry which is preliminary data.</text>
</comment>
<organism evidence="1 2">
    <name type="scientific">Paenibacillus eucommiae</name>
    <dbReference type="NCBI Taxonomy" id="1355755"/>
    <lineage>
        <taxon>Bacteria</taxon>
        <taxon>Bacillati</taxon>
        <taxon>Bacillota</taxon>
        <taxon>Bacilli</taxon>
        <taxon>Bacillales</taxon>
        <taxon>Paenibacillaceae</taxon>
        <taxon>Paenibacillus</taxon>
    </lineage>
</organism>
<accession>A0ABS4J0Q6</accession>
<protein>
    <submittedName>
        <fullName evidence="1">Uncharacterized protein</fullName>
    </submittedName>
</protein>
<sequence>GKVRSSDRNSLGAYSTHVRFDAGGAGKVKRGFRPPMNSSSLLYDGKYKFLVGALECWIFLIDVVKLYSGKGLQETEACWLSI</sequence>
<keyword evidence="2" id="KW-1185">Reference proteome</keyword>